<gene>
    <name evidence="2" type="ORF">WN51_12898</name>
</gene>
<organism evidence="2 3">
    <name type="scientific">Melipona quadrifasciata</name>
    <dbReference type="NCBI Taxonomy" id="166423"/>
    <lineage>
        <taxon>Eukaryota</taxon>
        <taxon>Metazoa</taxon>
        <taxon>Ecdysozoa</taxon>
        <taxon>Arthropoda</taxon>
        <taxon>Hexapoda</taxon>
        <taxon>Insecta</taxon>
        <taxon>Pterygota</taxon>
        <taxon>Neoptera</taxon>
        <taxon>Endopterygota</taxon>
        <taxon>Hymenoptera</taxon>
        <taxon>Apocrita</taxon>
        <taxon>Aculeata</taxon>
        <taxon>Apoidea</taxon>
        <taxon>Anthophila</taxon>
        <taxon>Apidae</taxon>
        <taxon>Melipona</taxon>
    </lineage>
</organism>
<accession>A0A0N0BGR6</accession>
<dbReference type="AlphaFoldDB" id="A0A0N0BGR6"/>
<proteinExistence type="predicted"/>
<protein>
    <submittedName>
        <fullName evidence="2">Uncharacterized protein</fullName>
    </submittedName>
</protein>
<dbReference type="EMBL" id="KQ435770">
    <property type="protein sequence ID" value="KOX75184.1"/>
    <property type="molecule type" value="Genomic_DNA"/>
</dbReference>
<dbReference type="STRING" id="166423.A0A0N0BGR6"/>
<keyword evidence="1" id="KW-0812">Transmembrane</keyword>
<keyword evidence="3" id="KW-1185">Reference proteome</keyword>
<reference evidence="2 3" key="1">
    <citation type="submission" date="2015-07" db="EMBL/GenBank/DDBJ databases">
        <title>The genome of Melipona quadrifasciata.</title>
        <authorList>
            <person name="Pan H."/>
            <person name="Kapheim K."/>
        </authorList>
    </citation>
    <scope>NUCLEOTIDE SEQUENCE [LARGE SCALE GENOMIC DNA]</scope>
    <source>
        <strain evidence="2">0111107301</strain>
        <tissue evidence="2">Whole body</tissue>
    </source>
</reference>
<dbReference type="Proteomes" id="UP000053105">
    <property type="component" value="Unassembled WGS sequence"/>
</dbReference>
<keyword evidence="1" id="KW-0472">Membrane</keyword>
<feature type="transmembrane region" description="Helical" evidence="1">
    <location>
        <begin position="39"/>
        <end position="65"/>
    </location>
</feature>
<keyword evidence="1" id="KW-1133">Transmembrane helix</keyword>
<sequence length="85" mass="9612">PAIIWLKDNIQLSSNWQCNTSPFAIANQYTDTTVSVRQAFYYGVGVVPVSSGPLAVLVLFITIVLNNFYKQHYLSKWLLTIVHHS</sequence>
<dbReference type="OrthoDB" id="10010359at2759"/>
<feature type="non-terminal residue" evidence="2">
    <location>
        <position position="1"/>
    </location>
</feature>
<evidence type="ECO:0000313" key="3">
    <source>
        <dbReference type="Proteomes" id="UP000053105"/>
    </source>
</evidence>
<evidence type="ECO:0000313" key="2">
    <source>
        <dbReference type="EMBL" id="KOX75184.1"/>
    </source>
</evidence>
<evidence type="ECO:0000256" key="1">
    <source>
        <dbReference type="SAM" id="Phobius"/>
    </source>
</evidence>
<name>A0A0N0BGR6_9HYME</name>